<sequence>MDSMRFSGSPSAEPASNSSRWWPLTAGGANTSGDSEALGEDGGPQADTRNEELAKLEIAVLAVIFVVAVLGNSSVLLALHRTPRKTSRMHLFIRHLSLADLAVAFFQVLPQLGWDITYRFRGPDGLCRVVKHMQVFAMFASAYMLVVMTADRYIAVCHPLKTLQQPARRSRLMIAAAWVLSFVLSTPQYFVFSVVEVSNVTKTYDCWANFIQPWGLPAYVTWMTGSVFLAPMVILGTCYGFICHHIWGNVRGKTAGRQGTGAPAEGAGEGALHRGVLHARCVSSVKTISRAKIRTVKMTFVIVTAYIVCWAPFFIIQMWSAWDKNFSWVESENPATAIPALLASLNSCCNPWIYMFFSGHLLQDCAQSFPCCQNVKRTFTRENSDSMNRRPTSFTNTRSPTNSMGTWKGSPKSSKSIKFIPVST</sequence>
<dbReference type="GO" id="GO:0001992">
    <property type="term" value="P:regulation of systemic arterial blood pressure by vasopressin"/>
    <property type="evidence" value="ECO:0007669"/>
    <property type="project" value="TreeGrafter"/>
</dbReference>
<evidence type="ECO:0000313" key="16">
    <source>
        <dbReference type="Proteomes" id="UP000314981"/>
    </source>
</evidence>
<evidence type="ECO:0000256" key="2">
    <source>
        <dbReference type="ARBA" id="ARBA00021173"/>
    </source>
</evidence>
<keyword evidence="16" id="KW-1185">Reference proteome</keyword>
<evidence type="ECO:0000256" key="10">
    <source>
        <dbReference type="ARBA" id="ARBA00023180"/>
    </source>
</evidence>
<dbReference type="Proteomes" id="UP000314981">
    <property type="component" value="Chromosome 5"/>
</dbReference>
<feature type="domain" description="G-protein coupled receptors family 1 profile" evidence="14">
    <location>
        <begin position="71"/>
        <end position="354"/>
    </location>
</feature>
<keyword evidence="9 12" id="KW-0675">Receptor</keyword>
<comment type="similarity">
    <text evidence="12">Belongs to the G-protein coupled receptor 1 family. Vasopressin/oxytocin receptor subfamily.</text>
</comment>
<dbReference type="GO" id="GO:0005000">
    <property type="term" value="F:vasopressin receptor activity"/>
    <property type="evidence" value="ECO:0007669"/>
    <property type="project" value="UniProtKB-UniRule"/>
</dbReference>
<dbReference type="FunFam" id="1.20.1070.10:FF:000094">
    <property type="entry name" value="Vasopressin V1a receptor"/>
    <property type="match status" value="1"/>
</dbReference>
<feature type="region of interest" description="Disordered" evidence="13">
    <location>
        <begin position="1"/>
        <end position="46"/>
    </location>
</feature>
<dbReference type="PANTHER" id="PTHR24241:SF17">
    <property type="entry name" value="VASOPRESSIN V1A RECEPTOR"/>
    <property type="match status" value="1"/>
</dbReference>
<keyword evidence="6 12" id="KW-0297">G-protein coupled receptor</keyword>
<name>A0A4W2CV88_BOBOX</name>
<dbReference type="SUPFAM" id="SSF81321">
    <property type="entry name" value="Family A G protein-coupled receptor-like"/>
    <property type="match status" value="1"/>
</dbReference>
<dbReference type="InterPro" id="IPR015076">
    <property type="entry name" value="V1R_C"/>
</dbReference>
<reference evidence="15" key="3">
    <citation type="submission" date="2025-09" db="UniProtKB">
        <authorList>
            <consortium name="Ensembl"/>
        </authorList>
    </citation>
    <scope>IDENTIFICATION</scope>
</reference>
<feature type="transmembrane region" description="Helical" evidence="12">
    <location>
        <begin position="336"/>
        <end position="357"/>
    </location>
</feature>
<accession>A0A4W2CV88</accession>
<dbReference type="CDD" id="cd15385">
    <property type="entry name" value="7tmA_V1aR"/>
    <property type="match status" value="1"/>
</dbReference>
<dbReference type="Gene3D" id="1.20.1070.10">
    <property type="entry name" value="Rhodopsin 7-helix transmembrane proteins"/>
    <property type="match status" value="1"/>
</dbReference>
<protein>
    <recommendedName>
        <fullName evidence="2 12">Vasopressin V1a receptor</fullName>
    </recommendedName>
</protein>
<dbReference type="PROSITE" id="PS50262">
    <property type="entry name" value="G_PROTEIN_RECEP_F1_2"/>
    <property type="match status" value="1"/>
</dbReference>
<dbReference type="PROSITE" id="PS00237">
    <property type="entry name" value="G_PROTEIN_RECEP_F1_1"/>
    <property type="match status" value="1"/>
</dbReference>
<feature type="transmembrane region" description="Helical" evidence="12">
    <location>
        <begin position="58"/>
        <end position="79"/>
    </location>
</feature>
<organism evidence="15 16">
    <name type="scientific">Bos indicus x Bos taurus</name>
    <name type="common">Hybrid cattle</name>
    <dbReference type="NCBI Taxonomy" id="30522"/>
    <lineage>
        <taxon>Eukaryota</taxon>
        <taxon>Metazoa</taxon>
        <taxon>Chordata</taxon>
        <taxon>Craniata</taxon>
        <taxon>Vertebrata</taxon>
        <taxon>Euteleostomi</taxon>
        <taxon>Mammalia</taxon>
        <taxon>Eutheria</taxon>
        <taxon>Laurasiatheria</taxon>
        <taxon>Artiodactyla</taxon>
        <taxon>Ruminantia</taxon>
        <taxon>Pecora</taxon>
        <taxon>Bovidae</taxon>
        <taxon>Bovinae</taxon>
        <taxon>Bos</taxon>
    </lineage>
</organism>
<evidence type="ECO:0000256" key="11">
    <source>
        <dbReference type="ARBA" id="ARBA00023224"/>
    </source>
</evidence>
<dbReference type="PANTHER" id="PTHR24241">
    <property type="entry name" value="NEUROPEPTIDE RECEPTOR-RELATED G-PROTEIN COUPLED RECEPTOR"/>
    <property type="match status" value="1"/>
</dbReference>
<evidence type="ECO:0000256" key="3">
    <source>
        <dbReference type="ARBA" id="ARBA00022475"/>
    </source>
</evidence>
<comment type="subcellular location">
    <subcellularLocation>
        <location evidence="1 12">Cell membrane</location>
        <topology evidence="1 12">Multi-pass membrane protein</topology>
    </subcellularLocation>
</comment>
<evidence type="ECO:0000256" key="4">
    <source>
        <dbReference type="ARBA" id="ARBA00022692"/>
    </source>
</evidence>
<evidence type="ECO:0000256" key="1">
    <source>
        <dbReference type="ARBA" id="ARBA00004651"/>
    </source>
</evidence>
<dbReference type="InterPro" id="IPR000276">
    <property type="entry name" value="GPCR_Rhodpsn"/>
</dbReference>
<reference evidence="15" key="2">
    <citation type="submission" date="2025-08" db="UniProtKB">
        <authorList>
            <consortium name="Ensembl"/>
        </authorList>
    </citation>
    <scope>IDENTIFICATION</scope>
</reference>
<proteinExistence type="inferred from homology"/>
<dbReference type="PRINTS" id="PR00896">
    <property type="entry name" value="VASOPRESSINR"/>
</dbReference>
<dbReference type="Pfam" id="PF08983">
    <property type="entry name" value="V1R_C"/>
    <property type="match status" value="1"/>
</dbReference>
<dbReference type="PRINTS" id="PR00237">
    <property type="entry name" value="GPCRRHODOPSN"/>
</dbReference>
<feature type="transmembrane region" description="Helical" evidence="12">
    <location>
        <begin position="172"/>
        <end position="192"/>
    </location>
</feature>
<dbReference type="InterPro" id="IPR001817">
    <property type="entry name" value="Vasoprsn_rcpt"/>
</dbReference>
<feature type="compositionally biased region" description="Low complexity" evidence="13">
    <location>
        <begin position="408"/>
        <end position="418"/>
    </location>
</feature>
<evidence type="ECO:0000256" key="8">
    <source>
        <dbReference type="ARBA" id="ARBA00023157"/>
    </source>
</evidence>
<dbReference type="AlphaFoldDB" id="A0A4W2CV88"/>
<feature type="compositionally biased region" description="Polar residues" evidence="13">
    <location>
        <begin position="389"/>
        <end position="405"/>
    </location>
</feature>
<gene>
    <name evidence="15" type="primary">AVPR1A</name>
</gene>
<dbReference type="SMR" id="A0A4W2CV88"/>
<dbReference type="GO" id="GO:0032870">
    <property type="term" value="P:cellular response to hormone stimulus"/>
    <property type="evidence" value="ECO:0007669"/>
    <property type="project" value="TreeGrafter"/>
</dbReference>
<evidence type="ECO:0000256" key="7">
    <source>
        <dbReference type="ARBA" id="ARBA00023136"/>
    </source>
</evidence>
<dbReference type="InterPro" id="IPR017452">
    <property type="entry name" value="GPCR_Rhodpsn_7TM"/>
</dbReference>
<dbReference type="InterPro" id="IPR001224">
    <property type="entry name" value="Vprs_V1A_rcpt"/>
</dbReference>
<dbReference type="OMA" id="QYFIFSM"/>
<dbReference type="GO" id="GO:0045907">
    <property type="term" value="P:positive regulation of vasoconstriction"/>
    <property type="evidence" value="ECO:0007669"/>
    <property type="project" value="TreeGrafter"/>
</dbReference>
<evidence type="ECO:0000256" key="13">
    <source>
        <dbReference type="SAM" id="MobiDB-lite"/>
    </source>
</evidence>
<evidence type="ECO:0000256" key="9">
    <source>
        <dbReference type="ARBA" id="ARBA00023170"/>
    </source>
</evidence>
<keyword evidence="3" id="KW-1003">Cell membrane</keyword>
<dbReference type="GO" id="GO:0042277">
    <property type="term" value="F:peptide binding"/>
    <property type="evidence" value="ECO:0007669"/>
    <property type="project" value="TreeGrafter"/>
</dbReference>
<comment type="function">
    <text evidence="12">Receptor for arginine vasopressin. The activity of this receptor is mediated by G proteins which activate a phosphatidyl-inositol-calcium second messenger system.</text>
</comment>
<feature type="transmembrane region" description="Helical" evidence="12">
    <location>
        <begin position="129"/>
        <end position="151"/>
    </location>
</feature>
<keyword evidence="7 12" id="KW-0472">Membrane</keyword>
<keyword evidence="11 12" id="KW-0807">Transducer</keyword>
<dbReference type="PRINTS" id="PR00752">
    <property type="entry name" value="VASOPRSNV1AR"/>
</dbReference>
<dbReference type="Ensembl" id="ENSBIXT00000047146.1">
    <property type="protein sequence ID" value="ENSBIXP00000015744.1"/>
    <property type="gene ID" value="ENSBIXG00000000458.1"/>
</dbReference>
<feature type="transmembrane region" description="Helical" evidence="12">
    <location>
        <begin position="298"/>
        <end position="316"/>
    </location>
</feature>
<dbReference type="SMART" id="SM01164">
    <property type="entry name" value="DUF1856"/>
    <property type="match status" value="1"/>
</dbReference>
<feature type="compositionally biased region" description="Polar residues" evidence="13">
    <location>
        <begin position="1"/>
        <end position="20"/>
    </location>
</feature>
<evidence type="ECO:0000259" key="14">
    <source>
        <dbReference type="PROSITE" id="PS50262"/>
    </source>
</evidence>
<feature type="transmembrane region" description="Helical" evidence="12">
    <location>
        <begin position="219"/>
        <end position="242"/>
    </location>
</feature>
<evidence type="ECO:0000256" key="12">
    <source>
        <dbReference type="RuleBase" id="RU046427"/>
    </source>
</evidence>
<evidence type="ECO:0000256" key="6">
    <source>
        <dbReference type="ARBA" id="ARBA00023040"/>
    </source>
</evidence>
<dbReference type="GO" id="GO:0005886">
    <property type="term" value="C:plasma membrane"/>
    <property type="evidence" value="ECO:0007669"/>
    <property type="project" value="UniProtKB-SubCell"/>
</dbReference>
<evidence type="ECO:0000313" key="15">
    <source>
        <dbReference type="Ensembl" id="ENSBIXP00000015744.1"/>
    </source>
</evidence>
<dbReference type="Pfam" id="PF00001">
    <property type="entry name" value="7tm_1"/>
    <property type="match status" value="1"/>
</dbReference>
<feature type="region of interest" description="Disordered" evidence="13">
    <location>
        <begin position="384"/>
        <end position="424"/>
    </location>
</feature>
<keyword evidence="8" id="KW-1015">Disulfide bond</keyword>
<dbReference type="STRING" id="30522.A0A4W2CV88"/>
<reference evidence="15 16" key="1">
    <citation type="submission" date="2018-11" db="EMBL/GenBank/DDBJ databases">
        <title>Haplotype-resolved cattle genomes.</title>
        <authorList>
            <person name="Low W.Y."/>
            <person name="Tearle R."/>
            <person name="Bickhart D.M."/>
            <person name="Rosen B.D."/>
            <person name="Koren S."/>
            <person name="Rhie A."/>
            <person name="Hiendleder S."/>
            <person name="Phillippy A.M."/>
            <person name="Smith T.P.L."/>
            <person name="Williams J.L."/>
        </authorList>
    </citation>
    <scope>NUCLEOTIDE SEQUENCE [LARGE SCALE GENOMIC DNA]</scope>
</reference>
<keyword evidence="10 12" id="KW-0325">Glycoprotein</keyword>
<keyword evidence="4 12" id="KW-0812">Transmembrane</keyword>
<keyword evidence="5 12" id="KW-1133">Transmembrane helix</keyword>
<feature type="transmembrane region" description="Helical" evidence="12">
    <location>
        <begin position="91"/>
        <end position="109"/>
    </location>
</feature>
<evidence type="ECO:0000256" key="5">
    <source>
        <dbReference type="ARBA" id="ARBA00022989"/>
    </source>
</evidence>